<dbReference type="SUPFAM" id="SSF53474">
    <property type="entry name" value="alpha/beta-Hydrolases"/>
    <property type="match status" value="1"/>
</dbReference>
<dbReference type="Proteomes" id="UP000220629">
    <property type="component" value="Unassembled WGS sequence"/>
</dbReference>
<organism evidence="3 4">
    <name type="scientific">Burkholderia gladioli</name>
    <name type="common">Pseudomonas marginata</name>
    <name type="synonym">Phytomonas marginata</name>
    <dbReference type="NCBI Taxonomy" id="28095"/>
    <lineage>
        <taxon>Bacteria</taxon>
        <taxon>Pseudomonadati</taxon>
        <taxon>Pseudomonadota</taxon>
        <taxon>Betaproteobacteria</taxon>
        <taxon>Burkholderiales</taxon>
        <taxon>Burkholderiaceae</taxon>
        <taxon>Burkholderia</taxon>
    </lineage>
</organism>
<reference evidence="4" key="1">
    <citation type="submission" date="2017-09" db="EMBL/GenBank/DDBJ databases">
        <title>FDA dAtabase for Regulatory Grade micrObial Sequences (FDA-ARGOS): Supporting development and validation of Infectious Disease Dx tests.</title>
        <authorList>
            <person name="Minogue T."/>
            <person name="Wolcott M."/>
            <person name="Wasieloski L."/>
            <person name="Aguilar W."/>
            <person name="Moore D."/>
            <person name="Tallon L."/>
            <person name="Sadzewicz L."/>
            <person name="Ott S."/>
            <person name="Zhao X."/>
            <person name="Nagaraj S."/>
            <person name="Vavikolanu K."/>
            <person name="Aluvathingal J."/>
            <person name="Nadendla S."/>
            <person name="Sichtig H."/>
        </authorList>
    </citation>
    <scope>NUCLEOTIDE SEQUENCE [LARGE SCALE GENOMIC DNA]</scope>
    <source>
        <strain evidence="4">FDAARGOS_390</strain>
    </source>
</reference>
<keyword evidence="1" id="KW-0732">Signal</keyword>
<dbReference type="InterPro" id="IPR029058">
    <property type="entry name" value="AB_hydrolase_fold"/>
</dbReference>
<dbReference type="RefSeq" id="WP_098152743.1">
    <property type="nucleotide sequence ID" value="NZ_CADEQH010000005.1"/>
</dbReference>
<accession>A0A2A7SGR6</accession>
<evidence type="ECO:0000313" key="3">
    <source>
        <dbReference type="EMBL" id="PEH42884.1"/>
    </source>
</evidence>
<gene>
    <name evidence="3" type="ORF">CRM94_12400</name>
</gene>
<dbReference type="EMBL" id="PDDY01000001">
    <property type="protein sequence ID" value="PEH42884.1"/>
    <property type="molecule type" value="Genomic_DNA"/>
</dbReference>
<dbReference type="InterPro" id="IPR000073">
    <property type="entry name" value="AB_hydrolase_1"/>
</dbReference>
<dbReference type="PANTHER" id="PTHR37017">
    <property type="entry name" value="AB HYDROLASE-1 DOMAIN-CONTAINING PROTEIN-RELATED"/>
    <property type="match status" value="1"/>
</dbReference>
<evidence type="ECO:0000259" key="2">
    <source>
        <dbReference type="Pfam" id="PF12697"/>
    </source>
</evidence>
<sequence>MKVSIKGMLISAALAGGVFAGATGVASAAPVADLKGTNVVLVHGAFADGSSWSKVIPLLEARGLHVVAVQNPLSSLADDVAATRRVIEQQNGPVVLVGHSWAGVVISQAGNDEKVKSLVYVAAFAPDNGQSIADLTKDAPPPAWVGELRKDSAGFMTLSDKAIHEDFAPDLPRAEQDVVAATQGPWFGGCIEDKVTQAAWHDKPSSFVVATRDMMIDPKLQQRMAERIGATVTRVGASHVEMLSQPRAVADAIVAAAERVRGEGAGK</sequence>
<name>A0A2A7SGR6_BURGA</name>
<dbReference type="PANTHER" id="PTHR37017:SF11">
    <property type="entry name" value="ESTERASE_LIPASE_THIOESTERASE DOMAIN-CONTAINING PROTEIN"/>
    <property type="match status" value="1"/>
</dbReference>
<evidence type="ECO:0000313" key="4">
    <source>
        <dbReference type="Proteomes" id="UP000220629"/>
    </source>
</evidence>
<dbReference type="Pfam" id="PF12697">
    <property type="entry name" value="Abhydrolase_6"/>
    <property type="match status" value="1"/>
</dbReference>
<feature type="signal peptide" evidence="1">
    <location>
        <begin position="1"/>
        <end position="28"/>
    </location>
</feature>
<comment type="caution">
    <text evidence="3">The sequence shown here is derived from an EMBL/GenBank/DDBJ whole genome shotgun (WGS) entry which is preliminary data.</text>
</comment>
<evidence type="ECO:0000256" key="1">
    <source>
        <dbReference type="SAM" id="SignalP"/>
    </source>
</evidence>
<feature type="domain" description="AB hydrolase-1" evidence="2">
    <location>
        <begin position="39"/>
        <end position="252"/>
    </location>
</feature>
<protein>
    <recommendedName>
        <fullName evidence="2">AB hydrolase-1 domain-containing protein</fullName>
    </recommendedName>
</protein>
<dbReference type="InterPro" id="IPR052897">
    <property type="entry name" value="Sec-Metab_Biosynth_Hydrolase"/>
</dbReference>
<feature type="chain" id="PRO_5012721362" description="AB hydrolase-1 domain-containing protein" evidence="1">
    <location>
        <begin position="29"/>
        <end position="267"/>
    </location>
</feature>
<dbReference type="AlphaFoldDB" id="A0A2A7SGR6"/>
<dbReference type="Gene3D" id="3.40.50.1820">
    <property type="entry name" value="alpha/beta hydrolase"/>
    <property type="match status" value="1"/>
</dbReference>
<proteinExistence type="predicted"/>